<evidence type="ECO:0000313" key="8">
    <source>
        <dbReference type="RefSeq" id="XP_030071007.1"/>
    </source>
</evidence>
<dbReference type="Proteomes" id="UP000515156">
    <property type="component" value="Chromosome 9"/>
</dbReference>
<dbReference type="RefSeq" id="XP_030071007.1">
    <property type="nucleotide sequence ID" value="XM_030215147.1"/>
</dbReference>
<evidence type="ECO:0000259" key="5">
    <source>
        <dbReference type="PROSITE" id="PS50222"/>
    </source>
</evidence>
<evidence type="ECO:0000313" key="6">
    <source>
        <dbReference type="Proteomes" id="UP000515156"/>
    </source>
</evidence>
<dbReference type="InterPro" id="IPR011992">
    <property type="entry name" value="EF-hand-dom_pair"/>
</dbReference>
<dbReference type="SUPFAM" id="SSF47473">
    <property type="entry name" value="EF-hand"/>
    <property type="match status" value="1"/>
</dbReference>
<dbReference type="CTD" id="84698"/>
<dbReference type="GeneID" id="115477975"/>
<evidence type="ECO:0000256" key="1">
    <source>
        <dbReference type="ARBA" id="ARBA00022723"/>
    </source>
</evidence>
<evidence type="ECO:0000313" key="7">
    <source>
        <dbReference type="RefSeq" id="XP_030071006.1"/>
    </source>
</evidence>
<protein>
    <submittedName>
        <fullName evidence="7 8">Calcyphosin-2 isoform X1</fullName>
    </submittedName>
</protein>
<dbReference type="PROSITE" id="PS00018">
    <property type="entry name" value="EF_HAND_1"/>
    <property type="match status" value="2"/>
</dbReference>
<proteinExistence type="predicted"/>
<dbReference type="InterPro" id="IPR051581">
    <property type="entry name" value="Ca-bind"/>
</dbReference>
<evidence type="ECO:0000313" key="9">
    <source>
        <dbReference type="RefSeq" id="XP_030071008.1"/>
    </source>
</evidence>
<keyword evidence="2" id="KW-0677">Repeat</keyword>
<keyword evidence="1" id="KW-0479">Metal-binding</keyword>
<evidence type="ECO:0000256" key="3">
    <source>
        <dbReference type="ARBA" id="ARBA00022837"/>
    </source>
</evidence>
<evidence type="ECO:0000256" key="2">
    <source>
        <dbReference type="ARBA" id="ARBA00022737"/>
    </source>
</evidence>
<feature type="compositionally biased region" description="Basic residues" evidence="4">
    <location>
        <begin position="24"/>
        <end position="34"/>
    </location>
</feature>
<dbReference type="Pfam" id="PF13499">
    <property type="entry name" value="EF-hand_7"/>
    <property type="match status" value="1"/>
</dbReference>
<dbReference type="Gene3D" id="1.10.238.10">
    <property type="entry name" value="EF-hand"/>
    <property type="match status" value="2"/>
</dbReference>
<dbReference type="InterPro" id="IPR002048">
    <property type="entry name" value="EF_hand_dom"/>
</dbReference>
<dbReference type="PANTHER" id="PTHR34524:SF3">
    <property type="entry name" value="CALCYPHOSIN-2"/>
    <property type="match status" value="1"/>
</dbReference>
<reference evidence="7 8" key="1">
    <citation type="submission" date="2025-04" db="UniProtKB">
        <authorList>
            <consortium name="RefSeq"/>
        </authorList>
    </citation>
    <scope>IDENTIFICATION</scope>
</reference>
<keyword evidence="3" id="KW-0106">Calcium</keyword>
<keyword evidence="6" id="KW-1185">Reference proteome</keyword>
<organism evidence="6 9">
    <name type="scientific">Microcaecilia unicolor</name>
    <dbReference type="NCBI Taxonomy" id="1415580"/>
    <lineage>
        <taxon>Eukaryota</taxon>
        <taxon>Metazoa</taxon>
        <taxon>Chordata</taxon>
        <taxon>Craniata</taxon>
        <taxon>Vertebrata</taxon>
        <taxon>Euteleostomi</taxon>
        <taxon>Amphibia</taxon>
        <taxon>Gymnophiona</taxon>
        <taxon>Siphonopidae</taxon>
        <taxon>Microcaecilia</taxon>
    </lineage>
</organism>
<dbReference type="RefSeq" id="XP_030071006.1">
    <property type="nucleotide sequence ID" value="XM_030215146.1"/>
</dbReference>
<dbReference type="KEGG" id="muo:115477975"/>
<feature type="compositionally biased region" description="Basic and acidic residues" evidence="4">
    <location>
        <begin position="151"/>
        <end position="161"/>
    </location>
</feature>
<feature type="compositionally biased region" description="Polar residues" evidence="4">
    <location>
        <begin position="75"/>
        <end position="87"/>
    </location>
</feature>
<dbReference type="PANTHER" id="PTHR34524">
    <property type="entry name" value="CALCYPHOSIN"/>
    <property type="match status" value="1"/>
</dbReference>
<dbReference type="InterPro" id="IPR018247">
    <property type="entry name" value="EF_Hand_1_Ca_BS"/>
</dbReference>
<accession>A0A6P7Z184</accession>
<feature type="region of interest" description="Disordered" evidence="4">
    <location>
        <begin position="24"/>
        <end position="99"/>
    </location>
</feature>
<feature type="domain" description="EF-hand" evidence="5">
    <location>
        <begin position="428"/>
        <end position="463"/>
    </location>
</feature>
<dbReference type="GO" id="GO:0005509">
    <property type="term" value="F:calcium ion binding"/>
    <property type="evidence" value="ECO:0007669"/>
    <property type="project" value="InterPro"/>
</dbReference>
<dbReference type="OrthoDB" id="6280085at2759"/>
<dbReference type="RefSeq" id="XP_030071008.1">
    <property type="nucleotide sequence ID" value="XM_030215148.1"/>
</dbReference>
<dbReference type="AlphaFoldDB" id="A0A6P7Z184"/>
<sequence>MDLQIKGIAATPKGQDVLFSARKKSLKGWRSKSRATHEDRPAEVPSLDLGKLGDSDDENNYTPLSKWYPRLGCPDSSSTVSWGTPLQTPVRRHRSQKLSSLEQKIVPENLPQPSDKYKSKYQQYEAEMKEGYKQYSQEVAEKNKNAQPQLSERKVADKEAVQPEDESYDDITALDMKALVQQCYTSKPYTVQQSIRKLEAEDLAAQRRKQAVVEQVMIDQLSRAVISDPEQNTIAGNDEAVHRLQGFGPVPLRFRKRTLHDTKIKTNLSLTENVLSNKLRFDARIISRNGRDACRELIGFFFGYDKSLTIYEYRQFGRNRTSTLPFIKKGIYSHQRGRRKGKPYELGDFYSGANLTFLTCDHLNLSDSVKQNPLLTLRLIDIDDKALDSFKSTLMENQQGLTKELDDKATFLAVQNMVKEKLSKRGVRTVTRLGKFFRQQDKKGNGLLCKSDFKEALKYFHLELPEKIFESVWTILDENCNDRVDYGEFTRAVIGEMNEYRKEFVRKVYMKLDPSKTGSVSMTDITKFYSARKHPQVLTGTATEDDIKSSLLETLVDACSNPNEVSYCEFEDYYEGLSLGMSDDEDFVNVLRNSWGV</sequence>
<evidence type="ECO:0000256" key="4">
    <source>
        <dbReference type="SAM" id="MobiDB-lite"/>
    </source>
</evidence>
<feature type="domain" description="EF-hand" evidence="5">
    <location>
        <begin position="464"/>
        <end position="499"/>
    </location>
</feature>
<feature type="region of interest" description="Disordered" evidence="4">
    <location>
        <begin position="140"/>
        <end position="166"/>
    </location>
</feature>
<gene>
    <name evidence="7 8 9" type="primary">CAPS2</name>
</gene>
<name>A0A6P7Z184_9AMPH</name>
<dbReference type="PROSITE" id="PS50222">
    <property type="entry name" value="EF_HAND_2"/>
    <property type="match status" value="2"/>
</dbReference>